<feature type="compositionally biased region" description="Polar residues" evidence="3">
    <location>
        <begin position="472"/>
        <end position="516"/>
    </location>
</feature>
<feature type="compositionally biased region" description="Polar residues" evidence="3">
    <location>
        <begin position="579"/>
        <end position="600"/>
    </location>
</feature>
<feature type="compositionally biased region" description="Low complexity" evidence="3">
    <location>
        <begin position="968"/>
        <end position="982"/>
    </location>
</feature>
<dbReference type="PROSITE" id="PS50188">
    <property type="entry name" value="B302_SPRY"/>
    <property type="match status" value="1"/>
</dbReference>
<dbReference type="PANTHER" id="PTHR10598">
    <property type="entry name" value="SET1/ASH2 HISTONE METHYLTRANSFERASE COMPLEX SUBUNIT ASH2"/>
    <property type="match status" value="1"/>
</dbReference>
<feature type="region of interest" description="Disordered" evidence="3">
    <location>
        <begin position="633"/>
        <end position="723"/>
    </location>
</feature>
<feature type="region of interest" description="Disordered" evidence="3">
    <location>
        <begin position="1153"/>
        <end position="1186"/>
    </location>
</feature>
<feature type="compositionally biased region" description="Low complexity" evidence="3">
    <location>
        <begin position="1154"/>
        <end position="1169"/>
    </location>
</feature>
<feature type="compositionally biased region" description="Polar residues" evidence="3">
    <location>
        <begin position="670"/>
        <end position="686"/>
    </location>
</feature>
<feature type="compositionally biased region" description="Low complexity" evidence="3">
    <location>
        <begin position="693"/>
        <end position="718"/>
    </location>
</feature>
<gene>
    <name evidence="5" type="ORF">C9374_007470</name>
</gene>
<feature type="region of interest" description="Disordered" evidence="3">
    <location>
        <begin position="963"/>
        <end position="983"/>
    </location>
</feature>
<feature type="compositionally biased region" description="Polar residues" evidence="3">
    <location>
        <begin position="911"/>
        <end position="928"/>
    </location>
</feature>
<evidence type="ECO:0000256" key="2">
    <source>
        <dbReference type="ARBA" id="ARBA00023242"/>
    </source>
</evidence>
<feature type="region of interest" description="Disordered" evidence="3">
    <location>
        <begin position="777"/>
        <end position="943"/>
    </location>
</feature>
<feature type="region of interest" description="Disordered" evidence="3">
    <location>
        <begin position="740"/>
        <end position="763"/>
    </location>
</feature>
<feature type="region of interest" description="Disordered" evidence="3">
    <location>
        <begin position="1"/>
        <end position="103"/>
    </location>
</feature>
<feature type="region of interest" description="Disordered" evidence="3">
    <location>
        <begin position="1344"/>
        <end position="1379"/>
    </location>
</feature>
<dbReference type="Gene3D" id="2.60.120.920">
    <property type="match status" value="1"/>
</dbReference>
<proteinExistence type="predicted"/>
<dbReference type="SUPFAM" id="SSF49899">
    <property type="entry name" value="Concanavalin A-like lectins/glucanases"/>
    <property type="match status" value="1"/>
</dbReference>
<keyword evidence="6" id="KW-1185">Reference proteome</keyword>
<dbReference type="SMART" id="SM00449">
    <property type="entry name" value="SPRY"/>
    <property type="match status" value="1"/>
</dbReference>
<evidence type="ECO:0000313" key="6">
    <source>
        <dbReference type="Proteomes" id="UP000816034"/>
    </source>
</evidence>
<dbReference type="GO" id="GO:0048188">
    <property type="term" value="C:Set1C/COMPASS complex"/>
    <property type="evidence" value="ECO:0007669"/>
    <property type="project" value="InterPro"/>
</dbReference>
<evidence type="ECO:0000256" key="1">
    <source>
        <dbReference type="ARBA" id="ARBA00004123"/>
    </source>
</evidence>
<feature type="compositionally biased region" description="Low complexity" evidence="3">
    <location>
        <begin position="1396"/>
        <end position="1418"/>
    </location>
</feature>
<dbReference type="GeneID" id="68099924"/>
<evidence type="ECO:0000313" key="5">
    <source>
        <dbReference type="EMBL" id="KAG2379331.1"/>
    </source>
</evidence>
<sequence length="1458" mass="162286">MNLLHTPPLQRRNKVVIDEDDEQHLPSSASEEEYEESEEEEMTDFQHVHAPTKPKRPTNSRSKGTTHSDESDSDRDDDDDDSSSSSSSSDDDDSDWSVEERDGEDVVIRKYKHIGEDQNPTTPVTFQEKKQDFPIKIKDDKCSIGVSGYCMIHATHCLESGAYYYEVKIENNMENNSVPDYARKPHYRVGWCLKGAFDKGPCGFDKLSYGYGSKDGKVYYKSKGIPYGEPFGEAGDVIGCYIEIPKVETPPIKYIESAFFGDDGQQYKQFTATLDEKPVIGSKIVFFKNGKYQGIAFSDIMFGAYFPAISLYMNACVTVRFEAHQFQYNPHDCNPEVVNKNWKAIGELRKRTKIPQKPPSTPSKEVTGTGGEFKAPKPRHREAIKSTTGSMVEAARKLHSSPSNPRHSKIASASTQSTPLHNEVSKKHKKNKKESSSVHPKQPKQAVTTNHQGEAKKSSSSKHNKRAETKDVTNTTAMPPTTLSASHTQMNNRPEAVSSMQSSTPTRANIDPISSKNDIALNSARVDNSAAITIPQNTEKKKTKKSHQSSSEPSKMEKSHTTEHNPQDKSAILKEPENVPSTTLEERSMTQQDDSVMTDNGINNSMNQVPTTVTLQEEFAQLGIAISNMKEPPIVDSKPVEHHKKGTPKPEAETSPRNSSFLPQTPPASAANTSLSVTAASSMTPNEQHHVIPSSTPASSSSASTPSTMPAATITTSSHPPVVPLVSAATSSTYITNMSDKPLAQSTATPTKERKSKTAKAESSLMMMARKTQVDHNPKKGIGLLKNKKDETVQNKTPLKRKNSLSKEEEHVAVHHHTTKLVDPPKPTPKKKPEDSSKPSLSVTAASSSGDVNTKTLEDGSNITLEAPEQHLTVSGTVDDFSPSNKKRKTSKEIPYEPPFENQPVRASEMASIQRTNTDTSSSFASKTSHQQAQQQSHHMTPQLQQLEPQLSERILDMDQATTPNVRQQAPHSQQQQQTIRQESQHVEQFMPNMLLKQNQTTTTFDTNLQSQESIRSRSNSFQSLLLNVHPQQSYSQQVNQPTSMSNYQITGTLSQQQKFASMQETSMLNAFHNLSEQQPVTNTNVSSSRTEQYTAPVSFRELLLSPPTATPSYSQPLQSSLSTNIHANQIESSTMQSNLMNNPAQFNQLLTAQSHHQQTQHSQQRSSQFLSGHDQTEQFSERSLGNADTFVDSFSKYMAPRKLSDPPQPATPLSAQSQQMKQTFNPTQFIQQRNVSNASMQHNPSSVVTSGNYQMVSQQQQIHQPTSNTYSQQQFIQTPQSNLPQQRNTNVASNMHQPYPQQQQQLHQTQMRAQQYNNFGASIMAERQLPSMSDSFTNASANRSSLLASMSQQQPSSQQFMKQQASQLSQHQQQFHQQINMSSPTTLQHVQNYPSQHQQHYSSGMSHQQMSSNNSSSFLKNQATNSQQQLFSQQQPPSQPQHSQYLSNANNYRGAFQ</sequence>
<feature type="compositionally biased region" description="Basic and acidic residues" evidence="3">
    <location>
        <begin position="554"/>
        <end position="577"/>
    </location>
</feature>
<dbReference type="EMBL" id="PYSW02000029">
    <property type="protein sequence ID" value="KAG2379331.1"/>
    <property type="molecule type" value="Genomic_DNA"/>
</dbReference>
<name>A0AA88KIM1_NAELO</name>
<reference evidence="5 6" key="1">
    <citation type="journal article" date="2018" name="BMC Genomics">
        <title>The genome of Naegleria lovaniensis, the basis for a comparative approach to unravel pathogenicity factors of the human pathogenic amoeba N. fowleri.</title>
        <authorList>
            <person name="Liechti N."/>
            <person name="Schurch N."/>
            <person name="Bruggmann R."/>
            <person name="Wittwer M."/>
        </authorList>
    </citation>
    <scope>NUCLEOTIDE SEQUENCE [LARGE SCALE GENOMIC DNA]</scope>
    <source>
        <strain evidence="5 6">ATCC 30569</strain>
    </source>
</reference>
<dbReference type="Proteomes" id="UP000816034">
    <property type="component" value="Unassembled WGS sequence"/>
</dbReference>
<dbReference type="InterPro" id="IPR013320">
    <property type="entry name" value="ConA-like_dom_sf"/>
</dbReference>
<dbReference type="InterPro" id="IPR003877">
    <property type="entry name" value="SPRY_dom"/>
</dbReference>
<dbReference type="InterPro" id="IPR037353">
    <property type="entry name" value="ASH2"/>
</dbReference>
<dbReference type="RefSeq" id="XP_044546593.1">
    <property type="nucleotide sequence ID" value="XM_044697439.1"/>
</dbReference>
<feature type="region of interest" description="Disordered" evidence="3">
    <location>
        <begin position="1392"/>
        <end position="1458"/>
    </location>
</feature>
<dbReference type="CDD" id="cd12872">
    <property type="entry name" value="SPRY_Ash2"/>
    <property type="match status" value="1"/>
</dbReference>
<dbReference type="GO" id="GO:0000976">
    <property type="term" value="F:transcription cis-regulatory region binding"/>
    <property type="evidence" value="ECO:0007669"/>
    <property type="project" value="TreeGrafter"/>
</dbReference>
<feature type="compositionally biased region" description="Polar residues" evidence="3">
    <location>
        <begin position="740"/>
        <end position="750"/>
    </location>
</feature>
<feature type="compositionally biased region" description="Low complexity" evidence="3">
    <location>
        <begin position="1427"/>
        <end position="1445"/>
    </location>
</feature>
<dbReference type="InterPro" id="IPR001870">
    <property type="entry name" value="B30.2/SPRY"/>
</dbReference>
<feature type="region of interest" description="Disordered" evidence="3">
    <location>
        <begin position="530"/>
        <end position="600"/>
    </location>
</feature>
<feature type="compositionally biased region" description="Acidic residues" evidence="3">
    <location>
        <begin position="30"/>
        <end position="43"/>
    </location>
</feature>
<protein>
    <recommendedName>
        <fullName evidence="4">B30.2/SPRY domain-containing protein</fullName>
    </recommendedName>
</protein>
<feature type="compositionally biased region" description="Polar residues" evidence="3">
    <location>
        <begin position="843"/>
        <end position="864"/>
    </location>
</feature>
<dbReference type="Pfam" id="PF00622">
    <property type="entry name" value="SPRY"/>
    <property type="match status" value="1"/>
</dbReference>
<feature type="compositionally biased region" description="Acidic residues" evidence="3">
    <location>
        <begin position="71"/>
        <end position="82"/>
    </location>
</feature>
<feature type="compositionally biased region" description="Low complexity" evidence="3">
    <location>
        <begin position="929"/>
        <end position="943"/>
    </location>
</feature>
<keyword evidence="2" id="KW-0539">Nucleus</keyword>
<evidence type="ECO:0000256" key="3">
    <source>
        <dbReference type="SAM" id="MobiDB-lite"/>
    </source>
</evidence>
<accession>A0AA88KIM1</accession>
<organism evidence="5 6">
    <name type="scientific">Naegleria lovaniensis</name>
    <name type="common">Amoeba</name>
    <dbReference type="NCBI Taxonomy" id="51637"/>
    <lineage>
        <taxon>Eukaryota</taxon>
        <taxon>Discoba</taxon>
        <taxon>Heterolobosea</taxon>
        <taxon>Tetramitia</taxon>
        <taxon>Eutetramitia</taxon>
        <taxon>Vahlkampfiidae</taxon>
        <taxon>Naegleria</taxon>
    </lineage>
</organism>
<evidence type="ECO:0000259" key="4">
    <source>
        <dbReference type="PROSITE" id="PS50188"/>
    </source>
</evidence>
<dbReference type="InterPro" id="IPR043136">
    <property type="entry name" value="B30.2/SPRY_sf"/>
</dbReference>
<feature type="region of interest" description="Disordered" evidence="3">
    <location>
        <begin position="348"/>
        <end position="516"/>
    </location>
</feature>
<feature type="domain" description="B30.2/SPRY" evidence="4">
    <location>
        <begin position="104"/>
        <end position="326"/>
    </location>
</feature>
<feature type="compositionally biased region" description="Polar residues" evidence="3">
    <location>
        <begin position="400"/>
        <end position="420"/>
    </location>
</feature>
<comment type="caution">
    <text evidence="5">The sequence shown here is derived from an EMBL/GenBank/DDBJ whole genome shotgun (WGS) entry which is preliminary data.</text>
</comment>
<dbReference type="PANTHER" id="PTHR10598:SF0">
    <property type="entry name" value="SET1_ASH2 HISTONE METHYLTRANSFERASE COMPLEX SUBUNIT ASH2"/>
    <property type="match status" value="1"/>
</dbReference>
<comment type="subcellular location">
    <subcellularLocation>
        <location evidence="1">Nucleus</location>
    </subcellularLocation>
</comment>